<reference evidence="5" key="2">
    <citation type="submission" date="2020-09" db="EMBL/GenBank/DDBJ databases">
        <authorList>
            <person name="Sun Q."/>
            <person name="Kim S."/>
        </authorList>
    </citation>
    <scope>NUCLEOTIDE SEQUENCE</scope>
    <source>
        <strain evidence="5">KCTC 32337</strain>
    </source>
</reference>
<organism evidence="5 6">
    <name type="scientific">Paraglaciecola chathamensis</name>
    <dbReference type="NCBI Taxonomy" id="368405"/>
    <lineage>
        <taxon>Bacteria</taxon>
        <taxon>Pseudomonadati</taxon>
        <taxon>Pseudomonadota</taxon>
        <taxon>Gammaproteobacteria</taxon>
        <taxon>Alteromonadales</taxon>
        <taxon>Alteromonadaceae</taxon>
        <taxon>Paraglaciecola</taxon>
    </lineage>
</organism>
<protein>
    <submittedName>
        <fullName evidence="5">N-acetyltransferase</fullName>
    </submittedName>
</protein>
<dbReference type="InterPro" id="IPR000182">
    <property type="entry name" value="GNAT_dom"/>
</dbReference>
<reference evidence="5" key="1">
    <citation type="journal article" date="2014" name="Int. J. Syst. Evol. Microbiol.">
        <title>Complete genome sequence of Corynebacterium casei LMG S-19264T (=DSM 44701T), isolated from a smear-ripened cheese.</title>
        <authorList>
            <consortium name="US DOE Joint Genome Institute (JGI-PGF)"/>
            <person name="Walter F."/>
            <person name="Albersmeier A."/>
            <person name="Kalinowski J."/>
            <person name="Ruckert C."/>
        </authorList>
    </citation>
    <scope>NUCLEOTIDE SEQUENCE</scope>
    <source>
        <strain evidence="5">KCTC 32337</strain>
    </source>
</reference>
<dbReference type="Gene3D" id="3.40.630.30">
    <property type="match status" value="1"/>
</dbReference>
<dbReference type="PANTHER" id="PTHR43792:SF8">
    <property type="entry name" value="[RIBOSOMAL PROTEIN US5]-ALANINE N-ACETYLTRANSFERASE"/>
    <property type="match status" value="1"/>
</dbReference>
<evidence type="ECO:0000313" key="5">
    <source>
        <dbReference type="EMBL" id="GGZ58795.1"/>
    </source>
</evidence>
<dbReference type="InterPro" id="IPR016181">
    <property type="entry name" value="Acyl_CoA_acyltransferase"/>
</dbReference>
<dbReference type="EMBL" id="BMZC01000004">
    <property type="protein sequence ID" value="GGZ58795.1"/>
    <property type="molecule type" value="Genomic_DNA"/>
</dbReference>
<accession>A0A8H9M3W7</accession>
<proteinExistence type="inferred from homology"/>
<gene>
    <name evidence="5" type="ORF">GCM10011274_15920</name>
</gene>
<dbReference type="PANTHER" id="PTHR43792">
    <property type="entry name" value="GNAT FAMILY, PUTATIVE (AFU_ORTHOLOGUE AFUA_3G00765)-RELATED-RELATED"/>
    <property type="match status" value="1"/>
</dbReference>
<evidence type="ECO:0000256" key="3">
    <source>
        <dbReference type="ARBA" id="ARBA00038502"/>
    </source>
</evidence>
<comment type="similarity">
    <text evidence="3">Belongs to the acetyltransferase family. RimJ subfamily.</text>
</comment>
<keyword evidence="1" id="KW-0808">Transferase</keyword>
<dbReference type="Pfam" id="PF13302">
    <property type="entry name" value="Acetyltransf_3"/>
    <property type="match status" value="1"/>
</dbReference>
<evidence type="ECO:0000313" key="6">
    <source>
        <dbReference type="Proteomes" id="UP000622604"/>
    </source>
</evidence>
<feature type="domain" description="N-acetyltransferase" evidence="4">
    <location>
        <begin position="15"/>
        <end position="160"/>
    </location>
</feature>
<dbReference type="SUPFAM" id="SSF55729">
    <property type="entry name" value="Acyl-CoA N-acyltransferases (Nat)"/>
    <property type="match status" value="1"/>
</dbReference>
<evidence type="ECO:0000256" key="2">
    <source>
        <dbReference type="ARBA" id="ARBA00023315"/>
    </source>
</evidence>
<dbReference type="GO" id="GO:0016747">
    <property type="term" value="F:acyltransferase activity, transferring groups other than amino-acyl groups"/>
    <property type="evidence" value="ECO:0007669"/>
    <property type="project" value="InterPro"/>
</dbReference>
<dbReference type="Proteomes" id="UP000622604">
    <property type="component" value="Unassembled WGS sequence"/>
</dbReference>
<evidence type="ECO:0000256" key="1">
    <source>
        <dbReference type="ARBA" id="ARBA00022679"/>
    </source>
</evidence>
<sequence length="164" mass="18392">MILSLQTFTTEHKASLIHNLNTPNVTRFLSSRIPSPYTEDDATWWIEQGSKNGIIRAIEVDGEFVGCIGAEPGKFEYAYSAEVGYWLAEPFWGKGYASKALALLVNEVKNNSEIVRLHASVFAGNQASCRMLEKCGFITEGYLKRAVFKQGAFYDTHLYAKVIR</sequence>
<dbReference type="RefSeq" id="WP_191865716.1">
    <property type="nucleotide sequence ID" value="NZ_BMZC01000004.1"/>
</dbReference>
<evidence type="ECO:0000259" key="4">
    <source>
        <dbReference type="PROSITE" id="PS51186"/>
    </source>
</evidence>
<keyword evidence="2" id="KW-0012">Acyltransferase</keyword>
<dbReference type="InterPro" id="IPR051531">
    <property type="entry name" value="N-acetyltransferase"/>
</dbReference>
<dbReference type="AlphaFoldDB" id="A0A8H9M3W7"/>
<dbReference type="PROSITE" id="PS51186">
    <property type="entry name" value="GNAT"/>
    <property type="match status" value="1"/>
</dbReference>
<name>A0A8H9M3W7_9ALTE</name>
<comment type="caution">
    <text evidence="5">The sequence shown here is derived from an EMBL/GenBank/DDBJ whole genome shotgun (WGS) entry which is preliminary data.</text>
</comment>